<sequence length="697" mass="75746">MEILRAFPAAELESLIARLNIRIDPAKRLDVPSQVARALVSQPDLRDPSRLPNACVELLHRVAEARGSLVVPTVPPALEPLSARGLMFARAALGHALSSEKRPAVELILPPAYLVQLRTWEGEDPHGLRALLAQASPETMSAVASHYLGRPATQPFALSLEVAWEALTDQNRLEQEIERLAPTERRLLDGVDREGGEVSTEELLELEREPLRMRSASGPTPSRRGVGVSLERRGFLIPVYPNRHIIPTEVAAIVGATRLAERAERREQVKSFVVSGDHAPRRARFAADPSVLAIALAIVAREGGNEVRAGIGTPKSLVQRLATRFGRDLTQVGLLITLSRAAGLWDNSAMSASAPPGSFTLGELTPALFRTWRRGGSWDEARPEPELFRINTESRDPSPVGVLREMVLDAVAELAEGGWVPWSSLAGYLKSDDRIPGITRLLRRWAERVGVEAVDPMDVAARIVHESLPALGVLDLGEEDSYGEGARSENGEVDRYASVTLRLTPRGRSLLFDRPMSTEITPSQFQEGNVLRVGVHARICNIMQIAPFVEVGRATETIDLIVAPQTLSRALSAGFDPESLRQRLEALAPLPDTLSRTLAQASVVVGRGSFVAAGGFLWVDDANVREMLRTRRATTELFVDPSPPGGLIVQPGVDPERLSRRARTIGVEIIAEGQVVRARAVASSRPLSSRGGPASTR</sequence>
<dbReference type="RefSeq" id="WP_394837230.1">
    <property type="nucleotide sequence ID" value="NZ_CP089929.1"/>
</dbReference>
<reference evidence="1" key="1">
    <citation type="submission" date="2021-12" db="EMBL/GenBank/DDBJ databases">
        <title>Discovery of the Pendulisporaceae a myxobacterial family with distinct sporulation behavior and unique specialized metabolism.</title>
        <authorList>
            <person name="Garcia R."/>
            <person name="Popoff A."/>
            <person name="Bader C.D."/>
            <person name="Loehr J."/>
            <person name="Walesch S."/>
            <person name="Walt C."/>
            <person name="Boldt J."/>
            <person name="Bunk B."/>
            <person name="Haeckl F.J.F.P.J."/>
            <person name="Gunesch A.P."/>
            <person name="Birkelbach J."/>
            <person name="Nuebel U."/>
            <person name="Pietschmann T."/>
            <person name="Bach T."/>
            <person name="Mueller R."/>
        </authorList>
    </citation>
    <scope>NUCLEOTIDE SEQUENCE</scope>
    <source>
        <strain evidence="1">MSr11367</strain>
    </source>
</reference>
<name>A0ABZ2L9F5_9BACT</name>
<dbReference type="Proteomes" id="UP001374803">
    <property type="component" value="Chromosome"/>
</dbReference>
<keyword evidence="2" id="KW-1185">Reference proteome</keyword>
<protein>
    <recommendedName>
        <fullName evidence="3">Helicase XPB/Ssl2 N-terminal domain-containing protein</fullName>
    </recommendedName>
</protein>
<organism evidence="1 2">
    <name type="scientific">Pendulispora rubella</name>
    <dbReference type="NCBI Taxonomy" id="2741070"/>
    <lineage>
        <taxon>Bacteria</taxon>
        <taxon>Pseudomonadati</taxon>
        <taxon>Myxococcota</taxon>
        <taxon>Myxococcia</taxon>
        <taxon>Myxococcales</taxon>
        <taxon>Sorangiineae</taxon>
        <taxon>Pendulisporaceae</taxon>
        <taxon>Pendulispora</taxon>
    </lineage>
</organism>
<evidence type="ECO:0000313" key="2">
    <source>
        <dbReference type="Proteomes" id="UP001374803"/>
    </source>
</evidence>
<accession>A0ABZ2L9F5</accession>
<dbReference type="EMBL" id="CP089983">
    <property type="protein sequence ID" value="WXB07568.1"/>
    <property type="molecule type" value="Genomic_DNA"/>
</dbReference>
<evidence type="ECO:0008006" key="3">
    <source>
        <dbReference type="Google" id="ProtNLM"/>
    </source>
</evidence>
<proteinExistence type="predicted"/>
<evidence type="ECO:0000313" key="1">
    <source>
        <dbReference type="EMBL" id="WXB07568.1"/>
    </source>
</evidence>
<gene>
    <name evidence="1" type="ORF">LVJ94_10015</name>
</gene>